<dbReference type="PROSITE" id="PS50987">
    <property type="entry name" value="HTH_ARSR_2"/>
    <property type="match status" value="1"/>
</dbReference>
<dbReference type="SMART" id="SM00418">
    <property type="entry name" value="HTH_ARSR"/>
    <property type="match status" value="1"/>
</dbReference>
<dbReference type="Gene3D" id="1.10.10.10">
    <property type="entry name" value="Winged helix-like DNA-binding domain superfamily/Winged helix DNA-binding domain"/>
    <property type="match status" value="1"/>
</dbReference>
<feature type="domain" description="HTH arsR-type" evidence="4">
    <location>
        <begin position="1"/>
        <end position="90"/>
    </location>
</feature>
<sequence length="108" mass="12034">MTNVNDSFAALADPTRRQVLEGLLAGPRPVMDLAKDLPVSRSAVSQHLRVLSDAGLVRSERQGRHNFYQVDPAQLAALRSYFDDMWNRALATYAQAAEAQYAKESRDD</sequence>
<dbReference type="PANTHER" id="PTHR33154">
    <property type="entry name" value="TRANSCRIPTIONAL REGULATOR, ARSR FAMILY"/>
    <property type="match status" value="1"/>
</dbReference>
<dbReference type="OrthoDB" id="9790747at2"/>
<dbReference type="EMBL" id="CYSC01000040">
    <property type="protein sequence ID" value="CUH73466.1"/>
    <property type="molecule type" value="Genomic_DNA"/>
</dbReference>
<dbReference type="InterPro" id="IPR011991">
    <property type="entry name" value="ArsR-like_HTH"/>
</dbReference>
<dbReference type="AlphaFoldDB" id="A0A0P1G4Z4"/>
<dbReference type="InterPro" id="IPR036388">
    <property type="entry name" value="WH-like_DNA-bd_sf"/>
</dbReference>
<evidence type="ECO:0000256" key="3">
    <source>
        <dbReference type="ARBA" id="ARBA00023163"/>
    </source>
</evidence>
<dbReference type="CDD" id="cd00090">
    <property type="entry name" value="HTH_ARSR"/>
    <property type="match status" value="1"/>
</dbReference>
<keyword evidence="3" id="KW-0804">Transcription</keyword>
<reference evidence="5 7" key="1">
    <citation type="submission" date="2015-09" db="EMBL/GenBank/DDBJ databases">
        <authorList>
            <person name="Rodrigo-Torres L."/>
            <person name="Arahal D.R."/>
        </authorList>
    </citation>
    <scope>NUCLEOTIDE SEQUENCE [LARGE SCALE GENOMIC DNA]</scope>
    <source>
        <strain evidence="5 7">CECT 5118</strain>
    </source>
</reference>
<evidence type="ECO:0000313" key="5">
    <source>
        <dbReference type="EMBL" id="CUH68342.1"/>
    </source>
</evidence>
<protein>
    <submittedName>
        <fullName evidence="6">HTH-type transcriptional regulator</fullName>
    </submittedName>
</protein>
<dbReference type="InterPro" id="IPR001845">
    <property type="entry name" value="HTH_ArsR_DNA-bd_dom"/>
</dbReference>
<evidence type="ECO:0000259" key="4">
    <source>
        <dbReference type="PROSITE" id="PS50987"/>
    </source>
</evidence>
<name>A0A0P1G4Z4_9RHOB</name>
<evidence type="ECO:0000256" key="2">
    <source>
        <dbReference type="ARBA" id="ARBA00023125"/>
    </source>
</evidence>
<dbReference type="PRINTS" id="PR00778">
    <property type="entry name" value="HTHARSR"/>
</dbReference>
<keyword evidence="1" id="KW-0805">Transcription regulation</keyword>
<gene>
    <name evidence="5" type="ORF">TL5118_02596</name>
    <name evidence="6" type="ORF">TL5120_03275</name>
</gene>
<dbReference type="InterPro" id="IPR051081">
    <property type="entry name" value="HTH_MetalResp_TranReg"/>
</dbReference>
<evidence type="ECO:0000256" key="1">
    <source>
        <dbReference type="ARBA" id="ARBA00023015"/>
    </source>
</evidence>
<evidence type="ECO:0000313" key="7">
    <source>
        <dbReference type="Proteomes" id="UP000051086"/>
    </source>
</evidence>
<dbReference type="SUPFAM" id="SSF46785">
    <property type="entry name" value="Winged helix' DNA-binding domain"/>
    <property type="match status" value="1"/>
</dbReference>
<dbReference type="Pfam" id="PF01022">
    <property type="entry name" value="HTH_5"/>
    <property type="match status" value="1"/>
</dbReference>
<dbReference type="InterPro" id="IPR036390">
    <property type="entry name" value="WH_DNA-bd_sf"/>
</dbReference>
<accession>A0A0P1G4Z4</accession>
<dbReference type="Proteomes" id="UP000051887">
    <property type="component" value="Unassembled WGS sequence"/>
</dbReference>
<evidence type="ECO:0000313" key="6">
    <source>
        <dbReference type="EMBL" id="CUH73466.1"/>
    </source>
</evidence>
<dbReference type="PANTHER" id="PTHR33154:SF33">
    <property type="entry name" value="TRANSCRIPTIONAL REPRESSOR SDPR"/>
    <property type="match status" value="1"/>
</dbReference>
<dbReference type="GO" id="GO:0003677">
    <property type="term" value="F:DNA binding"/>
    <property type="evidence" value="ECO:0007669"/>
    <property type="project" value="UniProtKB-KW"/>
</dbReference>
<dbReference type="EMBL" id="CYSB01000030">
    <property type="protein sequence ID" value="CUH68342.1"/>
    <property type="molecule type" value="Genomic_DNA"/>
</dbReference>
<proteinExistence type="predicted"/>
<dbReference type="GO" id="GO:0003700">
    <property type="term" value="F:DNA-binding transcription factor activity"/>
    <property type="evidence" value="ECO:0007669"/>
    <property type="project" value="InterPro"/>
</dbReference>
<keyword evidence="2" id="KW-0238">DNA-binding</keyword>
<dbReference type="NCBIfam" id="NF033788">
    <property type="entry name" value="HTH_metalloreg"/>
    <property type="match status" value="1"/>
</dbReference>
<evidence type="ECO:0000313" key="8">
    <source>
        <dbReference type="Proteomes" id="UP000051887"/>
    </source>
</evidence>
<reference evidence="6 8" key="2">
    <citation type="submission" date="2015-09" db="EMBL/GenBank/DDBJ databases">
        <authorList>
            <consortium name="Swine Surveillance"/>
        </authorList>
    </citation>
    <scope>NUCLEOTIDE SEQUENCE [LARGE SCALE GENOMIC DNA]</scope>
    <source>
        <strain evidence="6 8">5120</strain>
    </source>
</reference>
<keyword evidence="7" id="KW-1185">Reference proteome</keyword>
<organism evidence="6 8">
    <name type="scientific">Thalassovita autumnalis</name>
    <dbReference type="NCBI Taxonomy" id="2072972"/>
    <lineage>
        <taxon>Bacteria</taxon>
        <taxon>Pseudomonadati</taxon>
        <taxon>Pseudomonadota</taxon>
        <taxon>Alphaproteobacteria</taxon>
        <taxon>Rhodobacterales</taxon>
        <taxon>Roseobacteraceae</taxon>
        <taxon>Thalassovita</taxon>
    </lineage>
</organism>
<dbReference type="RefSeq" id="WP_058244606.1">
    <property type="nucleotide sequence ID" value="NZ_CYSB01000030.1"/>
</dbReference>
<dbReference type="Proteomes" id="UP000051086">
    <property type="component" value="Unassembled WGS sequence"/>
</dbReference>